<sequence>MTSTRIVSVTDPDTAPAHEIADLATYLETVEFRGSTQPPTVSATMSLTGRLTRFSLPEAVFEQEQEIAEKAATLLEQMRQTAQRTTLRLIREQRAAR</sequence>
<gene>
    <name evidence="1" type="ORF">O1R50_03415</name>
</gene>
<protein>
    <submittedName>
        <fullName evidence="1">Uncharacterized protein</fullName>
    </submittedName>
</protein>
<evidence type="ECO:0000313" key="2">
    <source>
        <dbReference type="Proteomes" id="UP001146067"/>
    </source>
</evidence>
<comment type="caution">
    <text evidence="1">The sequence shown here is derived from an EMBL/GenBank/DDBJ whole genome shotgun (WGS) entry which is preliminary data.</text>
</comment>
<organism evidence="1 2">
    <name type="scientific">Glycomyces luteolus</name>
    <dbReference type="NCBI Taxonomy" id="2670330"/>
    <lineage>
        <taxon>Bacteria</taxon>
        <taxon>Bacillati</taxon>
        <taxon>Actinomycetota</taxon>
        <taxon>Actinomycetes</taxon>
        <taxon>Glycomycetales</taxon>
        <taxon>Glycomycetaceae</taxon>
        <taxon>Glycomyces</taxon>
    </lineage>
</organism>
<name>A0A9X3PA12_9ACTN</name>
<evidence type="ECO:0000313" key="1">
    <source>
        <dbReference type="EMBL" id="MDA1358654.1"/>
    </source>
</evidence>
<dbReference type="Proteomes" id="UP001146067">
    <property type="component" value="Unassembled WGS sequence"/>
</dbReference>
<dbReference type="AlphaFoldDB" id="A0A9X3PA12"/>
<dbReference type="RefSeq" id="WP_270108461.1">
    <property type="nucleotide sequence ID" value="NZ_JAPZVP010000002.1"/>
</dbReference>
<proteinExistence type="predicted"/>
<keyword evidence="2" id="KW-1185">Reference proteome</keyword>
<reference evidence="1" key="1">
    <citation type="submission" date="2022-12" db="EMBL/GenBank/DDBJ databases">
        <title>Gycomyces niveus sp.nov.,a novel actinomycete isolated from soil in Shouguan.</title>
        <authorList>
            <person name="Yang X."/>
        </authorList>
    </citation>
    <scope>NUCLEOTIDE SEQUENCE</scope>
    <source>
        <strain evidence="1">NEAU-A15</strain>
    </source>
</reference>
<dbReference type="EMBL" id="JAPZVP010000002">
    <property type="protein sequence ID" value="MDA1358654.1"/>
    <property type="molecule type" value="Genomic_DNA"/>
</dbReference>
<accession>A0A9X3PA12</accession>